<dbReference type="Pfam" id="PF07859">
    <property type="entry name" value="Abhydrolase_3"/>
    <property type="match status" value="1"/>
</dbReference>
<comment type="caution">
    <text evidence="3">The sequence shown here is derived from an EMBL/GenBank/DDBJ whole genome shotgun (WGS) entry which is preliminary data.</text>
</comment>
<dbReference type="GO" id="GO:0016787">
    <property type="term" value="F:hydrolase activity"/>
    <property type="evidence" value="ECO:0007669"/>
    <property type="project" value="UniProtKB-KW"/>
</dbReference>
<feature type="domain" description="Alpha/beta hydrolase fold-3" evidence="2">
    <location>
        <begin position="102"/>
        <end position="254"/>
    </location>
</feature>
<proteinExistence type="predicted"/>
<dbReference type="Gene3D" id="3.40.50.1820">
    <property type="entry name" value="alpha/beta hydrolase"/>
    <property type="match status" value="1"/>
</dbReference>
<name>A0A2S7K305_9PROT</name>
<dbReference type="EMBL" id="PJCH01000011">
    <property type="protein sequence ID" value="PQA86875.1"/>
    <property type="molecule type" value="Genomic_DNA"/>
</dbReference>
<protein>
    <recommendedName>
        <fullName evidence="2">Alpha/beta hydrolase fold-3 domain-containing protein</fullName>
    </recommendedName>
</protein>
<evidence type="ECO:0000313" key="3">
    <source>
        <dbReference type="EMBL" id="PQA86875.1"/>
    </source>
</evidence>
<keyword evidence="4" id="KW-1185">Reference proteome</keyword>
<dbReference type="AlphaFoldDB" id="A0A2S7K305"/>
<reference evidence="3 4" key="1">
    <citation type="submission" date="2017-12" db="EMBL/GenBank/DDBJ databases">
        <authorList>
            <person name="Hurst M.R.H."/>
        </authorList>
    </citation>
    <scope>NUCLEOTIDE SEQUENCE [LARGE SCALE GENOMIC DNA]</scope>
    <source>
        <strain evidence="3 4">SY-3-19</strain>
    </source>
</reference>
<dbReference type="InterPro" id="IPR013094">
    <property type="entry name" value="AB_hydrolase_3"/>
</dbReference>
<keyword evidence="1" id="KW-0378">Hydrolase</keyword>
<dbReference type="InterPro" id="IPR050300">
    <property type="entry name" value="GDXG_lipolytic_enzyme"/>
</dbReference>
<dbReference type="PANTHER" id="PTHR48081:SF33">
    <property type="entry name" value="KYNURENINE FORMAMIDASE"/>
    <property type="match status" value="1"/>
</dbReference>
<dbReference type="InterPro" id="IPR029058">
    <property type="entry name" value="AB_hydrolase_fold"/>
</dbReference>
<evidence type="ECO:0000256" key="1">
    <source>
        <dbReference type="ARBA" id="ARBA00022801"/>
    </source>
</evidence>
<gene>
    <name evidence="3" type="ORF">CW354_15485</name>
</gene>
<dbReference type="Proteomes" id="UP000239504">
    <property type="component" value="Unassembled WGS sequence"/>
</dbReference>
<sequence>MERRPPGRQGTEQNKARLKLIKVCRLRPAACGSDMTTILDRIAEIGFEFSPALVQKSIALFAPTAPSPNEKRVLRDCAYGPDARHRLDIFLPEGGNEKRGVVVFVHGGGFIGGDKGAPGAPFYNNIGAWAAANGMIGVTMTYRLAPDHPWPAGAEDVAAAIDWLHAHVAEHGGDPDMVYLMGQSAGAAHVAAYVAHDAWREHAERRLAGAIMLSGLYDIARAERNAFQAAYYGEDDGDYASRSSLEGFAKVSVPCFFTMAEHDPADFQRQAEWARGVYARNHGGSCGFAVCKGHNHITPVLQIGGPHDELGPVLLNFINR</sequence>
<dbReference type="PANTHER" id="PTHR48081">
    <property type="entry name" value="AB HYDROLASE SUPERFAMILY PROTEIN C4A8.06C"/>
    <property type="match status" value="1"/>
</dbReference>
<evidence type="ECO:0000259" key="2">
    <source>
        <dbReference type="Pfam" id="PF07859"/>
    </source>
</evidence>
<accession>A0A2S7K305</accession>
<organism evidence="3 4">
    <name type="scientific">Hyphococcus luteus</name>
    <dbReference type="NCBI Taxonomy" id="2058213"/>
    <lineage>
        <taxon>Bacteria</taxon>
        <taxon>Pseudomonadati</taxon>
        <taxon>Pseudomonadota</taxon>
        <taxon>Alphaproteobacteria</taxon>
        <taxon>Parvularculales</taxon>
        <taxon>Parvularculaceae</taxon>
        <taxon>Hyphococcus</taxon>
    </lineage>
</organism>
<dbReference type="SUPFAM" id="SSF53474">
    <property type="entry name" value="alpha/beta-Hydrolases"/>
    <property type="match status" value="1"/>
</dbReference>
<evidence type="ECO:0000313" key="4">
    <source>
        <dbReference type="Proteomes" id="UP000239504"/>
    </source>
</evidence>